<accession>A0A9P0E498</accession>
<dbReference type="InterPro" id="IPR010255">
    <property type="entry name" value="Haem_peroxidase_sf"/>
</dbReference>
<gene>
    <name evidence="4" type="ORF">NEZAVI_LOCUS1787</name>
</gene>
<protein>
    <submittedName>
        <fullName evidence="4">Uncharacterized protein</fullName>
    </submittedName>
</protein>
<keyword evidence="2" id="KW-0479">Metal-binding</keyword>
<dbReference type="EMBL" id="OV725077">
    <property type="protein sequence ID" value="CAH1390605.1"/>
    <property type="molecule type" value="Genomic_DNA"/>
</dbReference>
<evidence type="ECO:0000313" key="4">
    <source>
        <dbReference type="EMBL" id="CAH1390605.1"/>
    </source>
</evidence>
<dbReference type="GO" id="GO:0006979">
    <property type="term" value="P:response to oxidative stress"/>
    <property type="evidence" value="ECO:0007669"/>
    <property type="project" value="InterPro"/>
</dbReference>
<dbReference type="Gene3D" id="1.10.640.10">
    <property type="entry name" value="Haem peroxidase domain superfamily, animal type"/>
    <property type="match status" value="1"/>
</dbReference>
<dbReference type="OrthoDB" id="823504at2759"/>
<keyword evidence="2" id="KW-0408">Iron</keyword>
<dbReference type="PANTHER" id="PTHR11475:SF134">
    <property type="entry name" value="LD42267P"/>
    <property type="match status" value="1"/>
</dbReference>
<reference evidence="4" key="1">
    <citation type="submission" date="2022-01" db="EMBL/GenBank/DDBJ databases">
        <authorList>
            <person name="King R."/>
        </authorList>
    </citation>
    <scope>NUCLEOTIDE SEQUENCE</scope>
</reference>
<keyword evidence="5" id="KW-1185">Reference proteome</keyword>
<organism evidence="4 5">
    <name type="scientific">Nezara viridula</name>
    <name type="common">Southern green stink bug</name>
    <name type="synonym">Cimex viridulus</name>
    <dbReference type="NCBI Taxonomy" id="85310"/>
    <lineage>
        <taxon>Eukaryota</taxon>
        <taxon>Metazoa</taxon>
        <taxon>Ecdysozoa</taxon>
        <taxon>Arthropoda</taxon>
        <taxon>Hexapoda</taxon>
        <taxon>Insecta</taxon>
        <taxon>Pterygota</taxon>
        <taxon>Neoptera</taxon>
        <taxon>Paraneoptera</taxon>
        <taxon>Hemiptera</taxon>
        <taxon>Heteroptera</taxon>
        <taxon>Panheteroptera</taxon>
        <taxon>Pentatomomorpha</taxon>
        <taxon>Pentatomoidea</taxon>
        <taxon>Pentatomidae</taxon>
        <taxon>Pentatominae</taxon>
        <taxon>Nezara</taxon>
    </lineage>
</organism>
<dbReference type="AlphaFoldDB" id="A0A9P0E498"/>
<sequence length="512" mass="57091">MPIPIPSGDPFYPRRNVSTGERVCLPFMRSLPGQHRLGPREQINQNTAYLDGSQIYGEHACLARELRGFGGKMNATRHPTQGKDLLPISPSHPECKAPSGYCFIGGDGRASEQPGLTAMHTIYLREHNRLVDGLRGVNPHWGDEKLFQTARKITVASYQHVLYNEFLPRILGWNAINLYGLKLNSQAYYKGYSSTCNPTIVTEFATAAYRIGHSLLRPHIPRMGTSYNPVEPAILLRDHFFNPDIIYQPHIIDDIMRGLASTPMESLDQFITGEITNHLFEDRRIPHSGMDLPALNVQRARDHGIPPYNEYRSLCNLKRAVTWDDLSREIPAEVIARLRLIYPTVNDVDLFPGGLSERPLQGGLVGPTNPRVKCNSLPTIDLNAWRETAQTGCQIAGRTVAVGESYIPTPCTSCICTPEGAQCASLRVTDCDRLLREAGMEAVLEDEVCSSQCGEYLTRQTSVIPSVSLTTRRPRTHNGGFLPTSLVPPPPVRQNKRRPHLRPFDVPPPLLV</sequence>
<dbReference type="CDD" id="cd09823">
    <property type="entry name" value="peroxinectin_like"/>
    <property type="match status" value="1"/>
</dbReference>
<dbReference type="GO" id="GO:0004601">
    <property type="term" value="F:peroxidase activity"/>
    <property type="evidence" value="ECO:0007669"/>
    <property type="project" value="UniProtKB-KW"/>
</dbReference>
<keyword evidence="2" id="KW-0349">Heme</keyword>
<evidence type="ECO:0000256" key="3">
    <source>
        <dbReference type="SAM" id="MobiDB-lite"/>
    </source>
</evidence>
<evidence type="ECO:0000256" key="1">
    <source>
        <dbReference type="ARBA" id="ARBA00022559"/>
    </source>
</evidence>
<dbReference type="PANTHER" id="PTHR11475">
    <property type="entry name" value="OXIDASE/PEROXIDASE"/>
    <property type="match status" value="1"/>
</dbReference>
<keyword evidence="1" id="KW-0560">Oxidoreductase</keyword>
<proteinExistence type="predicted"/>
<dbReference type="PROSITE" id="PS50292">
    <property type="entry name" value="PEROXIDASE_3"/>
    <property type="match status" value="1"/>
</dbReference>
<dbReference type="Proteomes" id="UP001152798">
    <property type="component" value="Chromosome 1"/>
</dbReference>
<feature type="binding site" description="axial binding residue" evidence="2">
    <location>
        <position position="213"/>
    </location>
    <ligand>
        <name>heme b</name>
        <dbReference type="ChEBI" id="CHEBI:60344"/>
    </ligand>
    <ligandPart>
        <name>Fe</name>
        <dbReference type="ChEBI" id="CHEBI:18248"/>
    </ligandPart>
</feature>
<feature type="region of interest" description="Disordered" evidence="3">
    <location>
        <begin position="468"/>
        <end position="512"/>
    </location>
</feature>
<name>A0A9P0E498_NEZVI</name>
<dbReference type="SUPFAM" id="SSF48113">
    <property type="entry name" value="Heme-dependent peroxidases"/>
    <property type="match status" value="1"/>
</dbReference>
<dbReference type="GO" id="GO:0020037">
    <property type="term" value="F:heme binding"/>
    <property type="evidence" value="ECO:0007669"/>
    <property type="project" value="InterPro"/>
</dbReference>
<evidence type="ECO:0000256" key="2">
    <source>
        <dbReference type="PIRSR" id="PIRSR619791-2"/>
    </source>
</evidence>
<dbReference type="InterPro" id="IPR019791">
    <property type="entry name" value="Haem_peroxidase_animal"/>
</dbReference>
<dbReference type="PRINTS" id="PR00457">
    <property type="entry name" value="ANPEROXIDASE"/>
</dbReference>
<evidence type="ECO:0000313" key="5">
    <source>
        <dbReference type="Proteomes" id="UP001152798"/>
    </source>
</evidence>
<dbReference type="InterPro" id="IPR037120">
    <property type="entry name" value="Haem_peroxidase_sf_animal"/>
</dbReference>
<dbReference type="Pfam" id="PF03098">
    <property type="entry name" value="An_peroxidase"/>
    <property type="match status" value="1"/>
</dbReference>
<keyword evidence="1" id="KW-0575">Peroxidase</keyword>
<dbReference type="GO" id="GO:0046872">
    <property type="term" value="F:metal ion binding"/>
    <property type="evidence" value="ECO:0007669"/>
    <property type="project" value="UniProtKB-KW"/>
</dbReference>